<comment type="pathway">
    <text evidence="1">Cofactor biosynthesis; adenosylcobalamin biosynthesis.</text>
</comment>
<gene>
    <name evidence="9" type="ORF">JCM15093_496</name>
</gene>
<evidence type="ECO:0000256" key="5">
    <source>
        <dbReference type="ARBA" id="ARBA00022679"/>
    </source>
</evidence>
<comment type="similarity">
    <text evidence="2 7">Belongs to the precorrin methyltransferase family.</text>
</comment>
<comment type="function">
    <text evidence="7">Methylates cobalt-precorrin-2 at the C-20 position to produce cobalt-precorrin-3A in the anaerobic cobalamin biosynthesis pathway.</text>
</comment>
<reference evidence="9 10" key="1">
    <citation type="journal article" date="2015" name="Microbes Environ.">
        <title>Distribution and evolution of nitrogen fixation genes in the phylum bacteroidetes.</title>
        <authorList>
            <person name="Inoue J."/>
            <person name="Oshima K."/>
            <person name="Suda W."/>
            <person name="Sakamoto M."/>
            <person name="Iino T."/>
            <person name="Noda S."/>
            <person name="Hongoh Y."/>
            <person name="Hattori M."/>
            <person name="Ohkuma M."/>
        </authorList>
    </citation>
    <scope>NUCLEOTIDE SEQUENCE [LARGE SCALE GENOMIC DNA]</scope>
    <source>
        <strain evidence="9 10">JCM 15093</strain>
    </source>
</reference>
<dbReference type="EC" id="2.1.1.151" evidence="7"/>
<dbReference type="EMBL" id="BAJS01000002">
    <property type="protein sequence ID" value="GAK35404.1"/>
    <property type="molecule type" value="Genomic_DNA"/>
</dbReference>
<dbReference type="Gene3D" id="3.30.950.10">
    <property type="entry name" value="Methyltransferase, Cobalt-precorrin-4 Transmethylase, Domain 2"/>
    <property type="match status" value="1"/>
</dbReference>
<keyword evidence="5 9" id="KW-0808">Transferase</keyword>
<accession>A0A069D5B9</accession>
<dbReference type="InterPro" id="IPR012382">
    <property type="entry name" value="CobI/CbiL"/>
</dbReference>
<dbReference type="STRING" id="1121097.GCA_000428125_01141"/>
<dbReference type="Proteomes" id="UP000027601">
    <property type="component" value="Unassembled WGS sequence"/>
</dbReference>
<dbReference type="PROSITE" id="PS00839">
    <property type="entry name" value="SUMT_1"/>
    <property type="match status" value="1"/>
</dbReference>
<dbReference type="PIRSF" id="PIRSF036427">
    <property type="entry name" value="Precrrn-2_mtase"/>
    <property type="match status" value="1"/>
</dbReference>
<comment type="catalytic activity">
    <reaction evidence="7">
        <text>Co-precorrin-2 + S-adenosyl-L-methionine = Co-precorrin-3 + S-adenosyl-L-homocysteine + H(+)</text>
        <dbReference type="Rhea" id="RHEA:17997"/>
        <dbReference type="ChEBI" id="CHEBI:15378"/>
        <dbReference type="ChEBI" id="CHEBI:57856"/>
        <dbReference type="ChEBI" id="CHEBI:59789"/>
        <dbReference type="ChEBI" id="CHEBI:60053"/>
        <dbReference type="ChEBI" id="CHEBI:60060"/>
        <dbReference type="EC" id="2.1.1.151"/>
    </reaction>
</comment>
<dbReference type="Pfam" id="PF00590">
    <property type="entry name" value="TP_methylase"/>
    <property type="match status" value="1"/>
</dbReference>
<dbReference type="AlphaFoldDB" id="A0A069D5B9"/>
<name>A0A069D5B9_9BACE</name>
<comment type="caution">
    <text evidence="9">The sequence shown here is derived from an EMBL/GenBank/DDBJ whole genome shotgun (WGS) entry which is preliminary data.</text>
</comment>
<dbReference type="InterPro" id="IPR014777">
    <property type="entry name" value="4pyrrole_Mease_sub1"/>
</dbReference>
<evidence type="ECO:0000256" key="6">
    <source>
        <dbReference type="ARBA" id="ARBA00022691"/>
    </source>
</evidence>
<evidence type="ECO:0000256" key="3">
    <source>
        <dbReference type="ARBA" id="ARBA00022573"/>
    </source>
</evidence>
<dbReference type="GO" id="GO:0030788">
    <property type="term" value="F:precorrin-2 C20-methyltransferase activity"/>
    <property type="evidence" value="ECO:0007669"/>
    <property type="project" value="InterPro"/>
</dbReference>
<dbReference type="Gene3D" id="3.40.1010.10">
    <property type="entry name" value="Cobalt-precorrin-4 Transmethylase, Domain 1"/>
    <property type="match status" value="1"/>
</dbReference>
<organism evidence="9 10">
    <name type="scientific">Bacteroides graminisolvens DSM 19988 = JCM 15093</name>
    <dbReference type="NCBI Taxonomy" id="1121097"/>
    <lineage>
        <taxon>Bacteria</taxon>
        <taxon>Pseudomonadati</taxon>
        <taxon>Bacteroidota</taxon>
        <taxon>Bacteroidia</taxon>
        <taxon>Bacteroidales</taxon>
        <taxon>Bacteroidaceae</taxon>
        <taxon>Bacteroides</taxon>
    </lineage>
</organism>
<dbReference type="PANTHER" id="PTHR43467:SF2">
    <property type="entry name" value="COBALT-PRECORRIN-2 C(20)-METHYLTRANSFERASE"/>
    <property type="match status" value="1"/>
</dbReference>
<dbReference type="GO" id="GO:0043781">
    <property type="term" value="F:cobalt-factor II C20-methyltransferase activity"/>
    <property type="evidence" value="ECO:0007669"/>
    <property type="project" value="UniProtKB-EC"/>
</dbReference>
<dbReference type="InterPro" id="IPR035996">
    <property type="entry name" value="4pyrrol_Methylase_sf"/>
</dbReference>
<dbReference type="InterPro" id="IPR003043">
    <property type="entry name" value="Uropor_MeTrfase_CS"/>
</dbReference>
<dbReference type="SUPFAM" id="SSF53790">
    <property type="entry name" value="Tetrapyrrole methylase"/>
    <property type="match status" value="1"/>
</dbReference>
<protein>
    <recommendedName>
        <fullName evidence="7">Cobalt-precorrin-2 C(20)-methyltransferase</fullName>
        <ecNumber evidence="7">2.1.1.151</ecNumber>
    </recommendedName>
</protein>
<evidence type="ECO:0000313" key="9">
    <source>
        <dbReference type="EMBL" id="GAK35404.1"/>
    </source>
</evidence>
<dbReference type="PANTHER" id="PTHR43467">
    <property type="entry name" value="COBALT-PRECORRIN-2 C(20)-METHYLTRANSFERASE"/>
    <property type="match status" value="1"/>
</dbReference>
<dbReference type="InterPro" id="IPR000878">
    <property type="entry name" value="4pyrrol_Mease"/>
</dbReference>
<dbReference type="GO" id="GO:0032259">
    <property type="term" value="P:methylation"/>
    <property type="evidence" value="ECO:0007669"/>
    <property type="project" value="UniProtKB-KW"/>
</dbReference>
<keyword evidence="6" id="KW-0949">S-adenosyl-L-methionine</keyword>
<evidence type="ECO:0000313" key="10">
    <source>
        <dbReference type="Proteomes" id="UP000027601"/>
    </source>
</evidence>
<evidence type="ECO:0000256" key="2">
    <source>
        <dbReference type="ARBA" id="ARBA00005879"/>
    </source>
</evidence>
<dbReference type="eggNOG" id="COG2243">
    <property type="taxonomic scope" value="Bacteria"/>
</dbReference>
<dbReference type="GO" id="GO:0009236">
    <property type="term" value="P:cobalamin biosynthetic process"/>
    <property type="evidence" value="ECO:0007669"/>
    <property type="project" value="UniProtKB-UniRule"/>
</dbReference>
<dbReference type="CDD" id="cd11645">
    <property type="entry name" value="Precorrin_2_C20_MT"/>
    <property type="match status" value="1"/>
</dbReference>
<evidence type="ECO:0000256" key="1">
    <source>
        <dbReference type="ARBA" id="ARBA00004953"/>
    </source>
</evidence>
<comment type="subunit">
    <text evidence="7">Homodimer.</text>
</comment>
<dbReference type="RefSeq" id="WP_024995569.1">
    <property type="nucleotide sequence ID" value="NZ_BAJS01000002.1"/>
</dbReference>
<keyword evidence="3" id="KW-0169">Cobalamin biosynthesis</keyword>
<evidence type="ECO:0000256" key="7">
    <source>
        <dbReference type="PIRNR" id="PIRNR036427"/>
    </source>
</evidence>
<sequence>MNLHEVSFVSLGPGDPELITLKGLNTLRRADVIYCPATLTSSGKQLSRSADILRALDVDEQHIQYFIVPMSKDRAAAMEAYEKLSTEAAASYAAGKRIAIVAEGDAGFYSSVHYVFEQLLAQGIAVQQVAGIPAFIASGALAGLHIVSQEERLMVIPGNTTAQELSDLLDAGLVVVIMKLSQCREAVKQCMAQYNDHTFHYFENVGTPREVYIRATKELIEKEFPYFSLMIIKKTM</sequence>
<dbReference type="OrthoDB" id="9815856at2"/>
<feature type="domain" description="Tetrapyrrole methylase" evidence="8">
    <location>
        <begin position="6"/>
        <end position="216"/>
    </location>
</feature>
<dbReference type="InterPro" id="IPR014776">
    <property type="entry name" value="4pyrrole_Mease_sub2"/>
</dbReference>
<evidence type="ECO:0000259" key="8">
    <source>
        <dbReference type="Pfam" id="PF00590"/>
    </source>
</evidence>
<keyword evidence="10" id="KW-1185">Reference proteome</keyword>
<proteinExistence type="inferred from homology"/>
<keyword evidence="4 9" id="KW-0489">Methyltransferase</keyword>
<evidence type="ECO:0000256" key="4">
    <source>
        <dbReference type="ARBA" id="ARBA00022603"/>
    </source>
</evidence>